<evidence type="ECO:0000313" key="3">
    <source>
        <dbReference type="Proteomes" id="UP000621266"/>
    </source>
</evidence>
<sequence>MSTEPVRLAVVIGSVREGRFGPTVAHWIADEARKRPEFDVDLIDLADARLDTAGPTAEPGSRTKELLREVSPRLAAADAFTVVTPEYNHSFPAGLKNLIDWHHSEWHAKPVGFVSYGGISGGLRAVEQLRLVFAELHAVTVRDTVSFHMAWERFGEDGRPTDPEGHGAAAKTLLDSLYWWADALREARRRQPYAA</sequence>
<dbReference type="PANTHER" id="PTHR30543:SF21">
    <property type="entry name" value="NAD(P)H-DEPENDENT FMN REDUCTASE LOT6"/>
    <property type="match status" value="1"/>
</dbReference>
<dbReference type="RefSeq" id="WP_098752789.1">
    <property type="nucleotide sequence ID" value="NZ_WHPN01000291.1"/>
</dbReference>
<dbReference type="EMBL" id="WHPN01000291">
    <property type="protein sequence ID" value="KAF4408099.1"/>
    <property type="molecule type" value="Genomic_DNA"/>
</dbReference>
<proteinExistence type="predicted"/>
<protein>
    <submittedName>
        <fullName evidence="2">NAD(P)H-dependent oxidoreductase</fullName>
    </submittedName>
</protein>
<evidence type="ECO:0000313" key="2">
    <source>
        <dbReference type="EMBL" id="KAF4408099.1"/>
    </source>
</evidence>
<dbReference type="InterPro" id="IPR005025">
    <property type="entry name" value="FMN_Rdtase-like_dom"/>
</dbReference>
<gene>
    <name evidence="2" type="ORF">GCU69_16185</name>
</gene>
<dbReference type="SUPFAM" id="SSF52218">
    <property type="entry name" value="Flavoproteins"/>
    <property type="match status" value="1"/>
</dbReference>
<feature type="domain" description="NADPH-dependent FMN reductase-like" evidence="1">
    <location>
        <begin position="7"/>
        <end position="151"/>
    </location>
</feature>
<evidence type="ECO:0000259" key="1">
    <source>
        <dbReference type="Pfam" id="PF03358"/>
    </source>
</evidence>
<comment type="caution">
    <text evidence="2">The sequence shown here is derived from an EMBL/GenBank/DDBJ whole genome shotgun (WGS) entry which is preliminary data.</text>
</comment>
<organism evidence="2 3">
    <name type="scientific">Streptomyces lycii</name>
    <dbReference type="NCBI Taxonomy" id="2654337"/>
    <lineage>
        <taxon>Bacteria</taxon>
        <taxon>Bacillati</taxon>
        <taxon>Actinomycetota</taxon>
        <taxon>Actinomycetes</taxon>
        <taxon>Kitasatosporales</taxon>
        <taxon>Streptomycetaceae</taxon>
        <taxon>Streptomyces</taxon>
    </lineage>
</organism>
<dbReference type="Gene3D" id="3.40.50.360">
    <property type="match status" value="1"/>
</dbReference>
<accession>A0ABQ7FGD6</accession>
<dbReference type="Proteomes" id="UP000621266">
    <property type="component" value="Unassembled WGS sequence"/>
</dbReference>
<keyword evidence="3" id="KW-1185">Reference proteome</keyword>
<dbReference type="InterPro" id="IPR029039">
    <property type="entry name" value="Flavoprotein-like_sf"/>
</dbReference>
<reference evidence="2 3" key="1">
    <citation type="submission" date="2019-10" db="EMBL/GenBank/DDBJ databases">
        <title>Streptomyces tenebrisbrunneis sp.nov., an endogenous actinomycete isolated from of Lycium ruthenicum.</title>
        <authorList>
            <person name="Ma L."/>
        </authorList>
    </citation>
    <scope>NUCLEOTIDE SEQUENCE [LARGE SCALE GENOMIC DNA]</scope>
    <source>
        <strain evidence="2 3">TRM 66187</strain>
    </source>
</reference>
<dbReference type="PANTHER" id="PTHR30543">
    <property type="entry name" value="CHROMATE REDUCTASE"/>
    <property type="match status" value="1"/>
</dbReference>
<dbReference type="Pfam" id="PF03358">
    <property type="entry name" value="FMN_red"/>
    <property type="match status" value="1"/>
</dbReference>
<name>A0ABQ7FGD6_9ACTN</name>
<dbReference type="InterPro" id="IPR050712">
    <property type="entry name" value="NAD(P)H-dep_reductase"/>
</dbReference>